<comment type="caution">
    <text evidence="3">The sequence shown here is derived from an EMBL/GenBank/DDBJ whole genome shotgun (WGS) entry which is preliminary data.</text>
</comment>
<feature type="signal peptide" evidence="2">
    <location>
        <begin position="1"/>
        <end position="19"/>
    </location>
</feature>
<keyword evidence="4" id="KW-1185">Reference proteome</keyword>
<dbReference type="Proteomes" id="UP000248326">
    <property type="component" value="Unassembled WGS sequence"/>
</dbReference>
<dbReference type="AlphaFoldDB" id="A0A318S921"/>
<dbReference type="EMBL" id="QJSX01000003">
    <property type="protein sequence ID" value="PYE55205.1"/>
    <property type="molecule type" value="Genomic_DNA"/>
</dbReference>
<feature type="region of interest" description="Disordered" evidence="1">
    <location>
        <begin position="227"/>
        <end position="247"/>
    </location>
</feature>
<sequence length="268" mass="26711">MNFKATCIIGVLLLGSAFAQGGVSNTTSVTSQARAELSAAVLLDAQGHLVGTIDQAGRVVTSTTVSAATQVRVTFTNGASKTFQLAQRLEAQSRASLDTILVQGAGVQTSLRQAIQSELGASVQTSVDVAQALRGKLVSFVDATGQVVGSIQANGDVRASADLRQATAVVVLLESGQRLRYDLASGVAFAADGRLNVERLDVRGTDGATPLLSVLVNLSQGVQVQGSSDATAPAASEPSGPPATGSAGGGVSVGIGVGIGIGIGIGGK</sequence>
<reference evidence="3 4" key="1">
    <citation type="submission" date="2018-06" db="EMBL/GenBank/DDBJ databases">
        <title>Genomic Encyclopedia of Type Strains, Phase IV (KMG-IV): sequencing the most valuable type-strain genomes for metagenomic binning, comparative biology and taxonomic classification.</title>
        <authorList>
            <person name="Goeker M."/>
        </authorList>
    </citation>
    <scope>NUCLEOTIDE SEQUENCE [LARGE SCALE GENOMIC DNA]</scope>
    <source>
        <strain evidence="3 4">DSM 18048</strain>
    </source>
</reference>
<name>A0A318S921_9DEIO</name>
<organism evidence="3 4">
    <name type="scientific">Deinococcus yavapaiensis KR-236</name>
    <dbReference type="NCBI Taxonomy" id="694435"/>
    <lineage>
        <taxon>Bacteria</taxon>
        <taxon>Thermotogati</taxon>
        <taxon>Deinococcota</taxon>
        <taxon>Deinococci</taxon>
        <taxon>Deinococcales</taxon>
        <taxon>Deinococcaceae</taxon>
        <taxon>Deinococcus</taxon>
    </lineage>
</organism>
<dbReference type="RefSeq" id="WP_110885576.1">
    <property type="nucleotide sequence ID" value="NZ_QJSX01000003.1"/>
</dbReference>
<gene>
    <name evidence="3" type="ORF">DES52_10335</name>
</gene>
<accession>A0A318S921</accession>
<evidence type="ECO:0000313" key="4">
    <source>
        <dbReference type="Proteomes" id="UP000248326"/>
    </source>
</evidence>
<keyword evidence="2" id="KW-0732">Signal</keyword>
<protein>
    <recommendedName>
        <fullName evidence="5">FecR protein domain-containing protein</fullName>
    </recommendedName>
</protein>
<proteinExistence type="predicted"/>
<feature type="compositionally biased region" description="Low complexity" evidence="1">
    <location>
        <begin position="232"/>
        <end position="245"/>
    </location>
</feature>
<evidence type="ECO:0008006" key="5">
    <source>
        <dbReference type="Google" id="ProtNLM"/>
    </source>
</evidence>
<feature type="chain" id="PRO_5016323851" description="FecR protein domain-containing protein" evidence="2">
    <location>
        <begin position="20"/>
        <end position="268"/>
    </location>
</feature>
<evidence type="ECO:0000313" key="3">
    <source>
        <dbReference type="EMBL" id="PYE55205.1"/>
    </source>
</evidence>
<evidence type="ECO:0000256" key="2">
    <source>
        <dbReference type="SAM" id="SignalP"/>
    </source>
</evidence>
<evidence type="ECO:0000256" key="1">
    <source>
        <dbReference type="SAM" id="MobiDB-lite"/>
    </source>
</evidence>